<evidence type="ECO:0000313" key="4">
    <source>
        <dbReference type="Proteomes" id="UP000594774"/>
    </source>
</evidence>
<dbReference type="AlphaFoldDB" id="A0AB37G8H1"/>
<evidence type="ECO:0000313" key="2">
    <source>
        <dbReference type="EMBL" id="QPR30655.1"/>
    </source>
</evidence>
<evidence type="ECO:0008006" key="6">
    <source>
        <dbReference type="Google" id="ProtNLM"/>
    </source>
</evidence>
<gene>
    <name evidence="2" type="ORF">I6G95_10780</name>
    <name evidence="3" type="ORF">I6H48_11340</name>
</gene>
<proteinExistence type="predicted"/>
<evidence type="ECO:0000313" key="3">
    <source>
        <dbReference type="EMBL" id="QQB82490.1"/>
    </source>
</evidence>
<accession>A0AB37G8H1</accession>
<evidence type="ECO:0000313" key="5">
    <source>
        <dbReference type="Proteomes" id="UP000595198"/>
    </source>
</evidence>
<dbReference type="Proteomes" id="UP000595198">
    <property type="component" value="Chromosome"/>
</dbReference>
<name>A0AB37G8H1_CORAY</name>
<dbReference type="EMBL" id="CP065628">
    <property type="protein sequence ID" value="QPR30655.1"/>
    <property type="molecule type" value="Genomic_DNA"/>
</dbReference>
<sequence>MVPIHQETGTLTGVTRRFQSQFVPASSALRRTGDTTPSWFRRPSHSDRAGHTKRGLLVRVGTAVVAATTVVSLAACSSESSVETQPVDVAQPKVELTSAGSGELASVRWKDDGAEQESTAAVTQGFAQRGGSADSDHTFPDTRLEIPLTSTVTSDNDTRAVTSEVGKPHGSNDELNEDIATAQGFISDSSTTATGEVKELKLGAPEKATDTARAGVEMALQQLHSVPIVFPSEDIGKDATWTVESEVDGQTKMTQKVTYTLLSRAGDIVNLKVDVKQVPTVTELDTGGEGALKVVEATTDMLADRVTIDLTKPLPVKGNIDFVTSVTYGDGNSDVRITQQTHRGLEFKDGDGSRK</sequence>
<keyword evidence="5" id="KW-1185">Reference proteome</keyword>
<evidence type="ECO:0000256" key="1">
    <source>
        <dbReference type="SAM" id="MobiDB-lite"/>
    </source>
</evidence>
<organism evidence="2 4">
    <name type="scientific">Corynebacterium amycolatum</name>
    <dbReference type="NCBI Taxonomy" id="43765"/>
    <lineage>
        <taxon>Bacteria</taxon>
        <taxon>Bacillati</taxon>
        <taxon>Actinomycetota</taxon>
        <taxon>Actinomycetes</taxon>
        <taxon>Mycobacteriales</taxon>
        <taxon>Corynebacteriaceae</taxon>
        <taxon>Corynebacterium</taxon>
    </lineage>
</organism>
<protein>
    <recommendedName>
        <fullName evidence="6">Secreted protein</fullName>
    </recommendedName>
</protein>
<dbReference type="Proteomes" id="UP000594774">
    <property type="component" value="Chromosome"/>
</dbReference>
<dbReference type="EMBL" id="CP066023">
    <property type="protein sequence ID" value="QQB82490.1"/>
    <property type="molecule type" value="Genomic_DNA"/>
</dbReference>
<reference evidence="4 5" key="1">
    <citation type="submission" date="2020-12" db="EMBL/GenBank/DDBJ databases">
        <title>FDA dAtabase for Regulatory Grade micrObial Sequences (FDA-ARGOS): Supporting development and validation of Infectious Disease Dx tests.</title>
        <authorList>
            <person name="Sproer C."/>
            <person name="Gronow S."/>
            <person name="Severitt S."/>
            <person name="Schroder I."/>
            <person name="Tallon L."/>
            <person name="Sadzewicz L."/>
            <person name="Zhao X."/>
            <person name="Boylan J."/>
            <person name="Ott S."/>
            <person name="Bowen H."/>
            <person name="Vavikolanu K."/>
            <person name="Mehta A."/>
            <person name="Aluvathingal J."/>
            <person name="Nadendla S."/>
            <person name="Lowell S."/>
            <person name="Myers T."/>
            <person name="Yan Y."/>
            <person name="Sichtig H."/>
        </authorList>
    </citation>
    <scope>NUCLEOTIDE SEQUENCE [LARGE SCALE GENOMIC DNA]</scope>
    <source>
        <strain evidence="2 4">FDAARGOS_938</strain>
        <strain evidence="3 5">FDAARGOS_991</strain>
    </source>
</reference>
<feature type="region of interest" description="Disordered" evidence="1">
    <location>
        <begin position="25"/>
        <end position="52"/>
    </location>
</feature>